<dbReference type="SUPFAM" id="SSF47757">
    <property type="entry name" value="Chemotaxis receptor methyltransferase CheR, N-terminal domain"/>
    <property type="match status" value="1"/>
</dbReference>
<feature type="binding site" evidence="6">
    <location>
        <position position="153"/>
    </location>
    <ligand>
        <name>S-adenosyl-L-methionine</name>
        <dbReference type="ChEBI" id="CHEBI:59789"/>
    </ligand>
</feature>
<reference evidence="8 9" key="1">
    <citation type="submission" date="2021-04" db="EMBL/GenBank/DDBJ databases">
        <title>The genome sequence of Ideonella sp. 3Y2.</title>
        <authorList>
            <person name="Liu Y."/>
        </authorList>
    </citation>
    <scope>NUCLEOTIDE SEQUENCE [LARGE SCALE GENOMIC DNA]</scope>
    <source>
        <strain evidence="8 9">3Y2</strain>
    </source>
</reference>
<dbReference type="GO" id="GO:0032259">
    <property type="term" value="P:methylation"/>
    <property type="evidence" value="ECO:0007669"/>
    <property type="project" value="UniProtKB-KW"/>
</dbReference>
<feature type="binding site" evidence="6">
    <location>
        <position position="96"/>
    </location>
    <ligand>
        <name>S-adenosyl-L-methionine</name>
        <dbReference type="ChEBI" id="CHEBI:59789"/>
    </ligand>
</feature>
<evidence type="ECO:0000256" key="1">
    <source>
        <dbReference type="ARBA" id="ARBA00001541"/>
    </source>
</evidence>
<feature type="binding site" evidence="6">
    <location>
        <position position="129"/>
    </location>
    <ligand>
        <name>S-adenosyl-L-methionine</name>
        <dbReference type="ChEBI" id="CHEBI:59789"/>
    </ligand>
</feature>
<sequence length="282" mass="32454">MNQLAEIQRPGDESEQEFAFDTADFERTRQLIYQRAGISLHDGKRAMVYSRLSRRLRETGHRSFAEYLRWLENGAGESEWQEFINCLTTNLTSFFREEHHFHALTEALRAHPTGKPVRLWCNAASTGEEPYSLAMVLSEVLGNGAGWKLMCSDIDTKVLATAQRGVYPADARGLSPERLRRHFMRGTGPNAGFIRVKPELARLVEFRQFNLMSTSWSLGEPFDMVFCRNVMIYFDHATQRKVLERIHGVMRPGGLLFVGHSENFTDSRDLFQLRGKTIYQRS</sequence>
<dbReference type="PANTHER" id="PTHR24422:SF19">
    <property type="entry name" value="CHEMOTAXIS PROTEIN METHYLTRANSFERASE"/>
    <property type="match status" value="1"/>
</dbReference>
<dbReference type="InterPro" id="IPR036804">
    <property type="entry name" value="CheR_N_sf"/>
</dbReference>
<feature type="binding site" evidence="6">
    <location>
        <begin position="210"/>
        <end position="211"/>
    </location>
    <ligand>
        <name>S-adenosyl-L-methionine</name>
        <dbReference type="ChEBI" id="CHEBI:59789"/>
    </ligand>
</feature>
<feature type="binding site" evidence="6">
    <location>
        <position position="92"/>
    </location>
    <ligand>
        <name>S-adenosyl-L-methionine</name>
        <dbReference type="ChEBI" id="CHEBI:59789"/>
    </ligand>
</feature>
<evidence type="ECO:0000313" key="8">
    <source>
        <dbReference type="EMBL" id="MBQ0929608.1"/>
    </source>
</evidence>
<accession>A0A940Y6E1</accession>
<keyword evidence="3 5" id="KW-0808">Transferase</keyword>
<dbReference type="Pfam" id="PF01739">
    <property type="entry name" value="CheR"/>
    <property type="match status" value="1"/>
</dbReference>
<dbReference type="PIRSF" id="PIRSF000410">
    <property type="entry name" value="CheR"/>
    <property type="match status" value="1"/>
</dbReference>
<feature type="binding site" evidence="6">
    <location>
        <begin position="228"/>
        <end position="229"/>
    </location>
    <ligand>
        <name>S-adenosyl-L-methionine</name>
        <dbReference type="ChEBI" id="CHEBI:59789"/>
    </ligand>
</feature>
<dbReference type="InterPro" id="IPR000780">
    <property type="entry name" value="CheR_MeTrfase"/>
</dbReference>
<evidence type="ECO:0000256" key="6">
    <source>
        <dbReference type="PIRSR" id="PIRSR000410-1"/>
    </source>
</evidence>
<dbReference type="InterPro" id="IPR022642">
    <property type="entry name" value="CheR_C"/>
</dbReference>
<comment type="function">
    <text evidence="5">Methylation of the membrane-bound methyl-accepting chemotaxis proteins (MCP) to form gamma-glutamyl methyl ester residues in MCP.</text>
</comment>
<dbReference type="InterPro" id="IPR050903">
    <property type="entry name" value="Bact_Chemotaxis_MeTrfase"/>
</dbReference>
<protein>
    <recommendedName>
        <fullName evidence="5">Chemotaxis protein methyltransferase</fullName>
        <ecNumber evidence="5">2.1.1.80</ecNumber>
    </recommendedName>
</protein>
<dbReference type="InterPro" id="IPR029063">
    <property type="entry name" value="SAM-dependent_MTases_sf"/>
</dbReference>
<dbReference type="SMART" id="SM00138">
    <property type="entry name" value="MeTrc"/>
    <property type="match status" value="1"/>
</dbReference>
<evidence type="ECO:0000256" key="4">
    <source>
        <dbReference type="ARBA" id="ARBA00022691"/>
    </source>
</evidence>
<dbReference type="PROSITE" id="PS50123">
    <property type="entry name" value="CHER"/>
    <property type="match status" value="1"/>
</dbReference>
<dbReference type="InterPro" id="IPR026024">
    <property type="entry name" value="Chemotaxis_MeTrfase_CheR"/>
</dbReference>
<gene>
    <name evidence="8" type="ORF">KAK03_03850</name>
</gene>
<dbReference type="GO" id="GO:0008983">
    <property type="term" value="F:protein-glutamate O-methyltransferase activity"/>
    <property type="evidence" value="ECO:0007669"/>
    <property type="project" value="UniProtKB-EC"/>
</dbReference>
<evidence type="ECO:0000313" key="9">
    <source>
        <dbReference type="Proteomes" id="UP000676246"/>
    </source>
</evidence>
<keyword evidence="2 5" id="KW-0489">Methyltransferase</keyword>
<dbReference type="EC" id="2.1.1.80" evidence="5"/>
<organism evidence="8 9">
    <name type="scientific">Ideonella alba</name>
    <dbReference type="NCBI Taxonomy" id="2824118"/>
    <lineage>
        <taxon>Bacteria</taxon>
        <taxon>Pseudomonadati</taxon>
        <taxon>Pseudomonadota</taxon>
        <taxon>Betaproteobacteria</taxon>
        <taxon>Burkholderiales</taxon>
        <taxon>Sphaerotilaceae</taxon>
        <taxon>Ideonella</taxon>
    </lineage>
</organism>
<dbReference type="Gene3D" id="1.10.155.10">
    <property type="entry name" value="Chemotaxis receptor methyltransferase CheR, N-terminal domain"/>
    <property type="match status" value="1"/>
</dbReference>
<dbReference type="RefSeq" id="WP_210851866.1">
    <property type="nucleotide sequence ID" value="NZ_JAGQDD010000002.1"/>
</dbReference>
<name>A0A940Y6E1_9BURK</name>
<evidence type="ECO:0000256" key="5">
    <source>
        <dbReference type="PIRNR" id="PIRNR000410"/>
    </source>
</evidence>
<comment type="catalytic activity">
    <reaction evidence="1 5">
        <text>L-glutamyl-[protein] + S-adenosyl-L-methionine = [protein]-L-glutamate 5-O-methyl ester + S-adenosyl-L-homocysteine</text>
        <dbReference type="Rhea" id="RHEA:24452"/>
        <dbReference type="Rhea" id="RHEA-COMP:10208"/>
        <dbReference type="Rhea" id="RHEA-COMP:10311"/>
        <dbReference type="ChEBI" id="CHEBI:29973"/>
        <dbReference type="ChEBI" id="CHEBI:57856"/>
        <dbReference type="ChEBI" id="CHEBI:59789"/>
        <dbReference type="ChEBI" id="CHEBI:82795"/>
        <dbReference type="EC" id="2.1.1.80"/>
    </reaction>
</comment>
<dbReference type="SUPFAM" id="SSF53335">
    <property type="entry name" value="S-adenosyl-L-methionine-dependent methyltransferases"/>
    <property type="match status" value="1"/>
</dbReference>
<dbReference type="AlphaFoldDB" id="A0A940Y6E1"/>
<evidence type="ECO:0000256" key="2">
    <source>
        <dbReference type="ARBA" id="ARBA00022603"/>
    </source>
</evidence>
<dbReference type="PANTHER" id="PTHR24422">
    <property type="entry name" value="CHEMOTAXIS PROTEIN METHYLTRANSFERASE"/>
    <property type="match status" value="1"/>
</dbReference>
<feature type="domain" description="CheR-type methyltransferase" evidence="7">
    <location>
        <begin position="13"/>
        <end position="282"/>
    </location>
</feature>
<keyword evidence="4 5" id="KW-0949">S-adenosyl-L-methionine</keyword>
<dbReference type="EMBL" id="JAGQDD010000002">
    <property type="protein sequence ID" value="MBQ0929608.1"/>
    <property type="molecule type" value="Genomic_DNA"/>
</dbReference>
<evidence type="ECO:0000256" key="3">
    <source>
        <dbReference type="ARBA" id="ARBA00022679"/>
    </source>
</evidence>
<feature type="binding site" evidence="6">
    <location>
        <position position="90"/>
    </location>
    <ligand>
        <name>S-adenosyl-L-methionine</name>
        <dbReference type="ChEBI" id="CHEBI:59789"/>
    </ligand>
</feature>
<dbReference type="PRINTS" id="PR00996">
    <property type="entry name" value="CHERMTFRASE"/>
</dbReference>
<evidence type="ECO:0000259" key="7">
    <source>
        <dbReference type="PROSITE" id="PS50123"/>
    </source>
</evidence>
<dbReference type="Pfam" id="PF03705">
    <property type="entry name" value="CheR_N"/>
    <property type="match status" value="1"/>
</dbReference>
<dbReference type="CDD" id="cd02440">
    <property type="entry name" value="AdoMet_MTases"/>
    <property type="match status" value="1"/>
</dbReference>
<dbReference type="InterPro" id="IPR022641">
    <property type="entry name" value="CheR_N"/>
</dbReference>
<dbReference type="Gene3D" id="3.40.50.150">
    <property type="entry name" value="Vaccinia Virus protein VP39"/>
    <property type="match status" value="1"/>
</dbReference>
<proteinExistence type="predicted"/>
<comment type="caution">
    <text evidence="8">The sequence shown here is derived from an EMBL/GenBank/DDBJ whole genome shotgun (WGS) entry which is preliminary data.</text>
</comment>
<dbReference type="Proteomes" id="UP000676246">
    <property type="component" value="Unassembled WGS sequence"/>
</dbReference>
<keyword evidence="9" id="KW-1185">Reference proteome</keyword>